<comment type="caution">
    <text evidence="2">The sequence shown here is derived from an EMBL/GenBank/DDBJ whole genome shotgun (WGS) entry which is preliminary data.</text>
</comment>
<evidence type="ECO:0000313" key="3">
    <source>
        <dbReference type="Proteomes" id="UP000297299"/>
    </source>
</evidence>
<protein>
    <submittedName>
        <fullName evidence="2">Uncharacterized protein</fullName>
    </submittedName>
</protein>
<reference evidence="2 3" key="1">
    <citation type="submission" date="2017-11" db="EMBL/GenBank/DDBJ databases">
        <title>Comparative genomics of Botrytis spp.</title>
        <authorList>
            <person name="Valero-Jimenez C.A."/>
            <person name="Tapia P."/>
            <person name="Veloso J."/>
            <person name="Silva-Moreno E."/>
            <person name="Staats M."/>
            <person name="Valdes J.H."/>
            <person name="Van Kan J.A.L."/>
        </authorList>
    </citation>
    <scope>NUCLEOTIDE SEQUENCE [LARGE SCALE GENOMIC DNA]</scope>
    <source>
        <strain evidence="2 3">MUCL2830</strain>
    </source>
</reference>
<name>A0A4Y8CVJ7_9HELO</name>
<evidence type="ECO:0000313" key="2">
    <source>
        <dbReference type="EMBL" id="TEY50773.1"/>
    </source>
</evidence>
<dbReference type="AlphaFoldDB" id="A0A4Y8CVJ7"/>
<evidence type="ECO:0000256" key="1">
    <source>
        <dbReference type="SAM" id="SignalP"/>
    </source>
</evidence>
<proteinExistence type="predicted"/>
<feature type="signal peptide" evidence="1">
    <location>
        <begin position="1"/>
        <end position="31"/>
    </location>
</feature>
<keyword evidence="3" id="KW-1185">Reference proteome</keyword>
<dbReference type="Proteomes" id="UP000297299">
    <property type="component" value="Unassembled WGS sequence"/>
</dbReference>
<dbReference type="EMBL" id="PHWZ01000272">
    <property type="protein sequence ID" value="TEY50773.1"/>
    <property type="molecule type" value="Genomic_DNA"/>
</dbReference>
<feature type="chain" id="PRO_5021335089" evidence="1">
    <location>
        <begin position="32"/>
        <end position="62"/>
    </location>
</feature>
<keyword evidence="1" id="KW-0732">Signal</keyword>
<accession>A0A4Y8CVJ7</accession>
<organism evidence="2 3">
    <name type="scientific">Botryotinia calthae</name>
    <dbReference type="NCBI Taxonomy" id="38488"/>
    <lineage>
        <taxon>Eukaryota</taxon>
        <taxon>Fungi</taxon>
        <taxon>Dikarya</taxon>
        <taxon>Ascomycota</taxon>
        <taxon>Pezizomycotina</taxon>
        <taxon>Leotiomycetes</taxon>
        <taxon>Helotiales</taxon>
        <taxon>Sclerotiniaceae</taxon>
        <taxon>Botryotinia</taxon>
    </lineage>
</organism>
<sequence length="62" mass="6920">MTIAISGLRVKSERYFCIGLILALYWPHVQGNSEGGKSTKPKKYEATLLNLQKNPLRGGWVS</sequence>
<gene>
    <name evidence="2" type="ORF">BOTCAL_0273g00050</name>
</gene>